<keyword evidence="2 3" id="KW-0378">Hydrolase</keyword>
<evidence type="ECO:0000256" key="2">
    <source>
        <dbReference type="ARBA" id="ARBA00022801"/>
    </source>
</evidence>
<dbReference type="InterPro" id="IPR006439">
    <property type="entry name" value="HAD-SF_hydro_IA"/>
</dbReference>
<gene>
    <name evidence="3" type="ORF">HLY00_750</name>
</gene>
<reference evidence="3 4" key="1">
    <citation type="submission" date="2020-05" db="EMBL/GenBank/DDBJ databases">
        <title>Draft genome sequence of Mycobacterium hippocampi DL, isolated from European seabass, Dicentrarchus labrax, reared in fish farms.</title>
        <authorList>
            <person name="Stathopoulou P."/>
            <person name="Asimakis E."/>
            <person name="Tzokas K."/>
            <person name="Batargias C."/>
            <person name="Tsiamis G."/>
        </authorList>
    </citation>
    <scope>NUCLEOTIDE SEQUENCE [LARGE SCALE GENOMIC DNA]</scope>
    <source>
        <strain evidence="3 4">DL</strain>
    </source>
</reference>
<keyword evidence="4" id="KW-1185">Reference proteome</keyword>
<dbReference type="SFLD" id="SFLDG01129">
    <property type="entry name" value="C1.5:_HAD__Beta-PGM__Phosphata"/>
    <property type="match status" value="1"/>
</dbReference>
<protein>
    <submittedName>
        <fullName evidence="3">Haloacid dehalogenase, type II</fullName>
        <ecNumber evidence="3">3.8.1.2</ecNumber>
    </submittedName>
</protein>
<dbReference type="PANTHER" id="PTHR43316">
    <property type="entry name" value="HYDROLASE, HALOACID DELAHOGENASE-RELATED"/>
    <property type="match status" value="1"/>
</dbReference>
<dbReference type="RefSeq" id="WP_178360367.1">
    <property type="nucleotide sequence ID" value="NZ_JABFYL010000041.1"/>
</dbReference>
<dbReference type="Proteomes" id="UP000570517">
    <property type="component" value="Unassembled WGS sequence"/>
</dbReference>
<proteinExistence type="inferred from homology"/>
<dbReference type="PANTHER" id="PTHR43316:SF3">
    <property type="entry name" value="HALOACID DEHALOGENASE, TYPE II (AFU_ORTHOLOGUE AFUA_2G07750)-RELATED"/>
    <property type="match status" value="1"/>
</dbReference>
<dbReference type="CDD" id="cd02588">
    <property type="entry name" value="HAD_L2-DEX"/>
    <property type="match status" value="1"/>
</dbReference>
<evidence type="ECO:0000313" key="4">
    <source>
        <dbReference type="Proteomes" id="UP000570517"/>
    </source>
</evidence>
<dbReference type="InterPro" id="IPR036412">
    <property type="entry name" value="HAD-like_sf"/>
</dbReference>
<dbReference type="SFLD" id="SFLDS00003">
    <property type="entry name" value="Haloacid_Dehalogenase"/>
    <property type="match status" value="1"/>
</dbReference>
<dbReference type="InterPro" id="IPR023198">
    <property type="entry name" value="PGP-like_dom2"/>
</dbReference>
<dbReference type="EMBL" id="JABFYL010000041">
    <property type="protein sequence ID" value="NVN52084.1"/>
    <property type="molecule type" value="Genomic_DNA"/>
</dbReference>
<dbReference type="PRINTS" id="PR00413">
    <property type="entry name" value="HADHALOGNASE"/>
</dbReference>
<dbReference type="InterPro" id="IPR006328">
    <property type="entry name" value="2-HAD"/>
</dbReference>
<dbReference type="Gene3D" id="1.10.150.240">
    <property type="entry name" value="Putative phosphatase, domain 2"/>
    <property type="match status" value="1"/>
</dbReference>
<dbReference type="InterPro" id="IPR051540">
    <property type="entry name" value="S-2-haloacid_dehalogenase"/>
</dbReference>
<sequence>MVVRALVFDVFGTLLDWRTGIAETFRECAVPGDADVLTDAWRARYRPMLTEVNEHRRPWGDFDELHRATLDDLLAEQGLALPDDVRDRLVAGWHRLPPWPDVRAGLDELRRTHITSTLSNGHVALLVDLARHADLRFDCVLSAELSRAYKPAPAAYLTAANLLGVDPGELMLVAAHPWDLDGARGAGLRTAYVARPLEYGPGSAPHPQPQADLSVSDLPELAHLLRNTLHD</sequence>
<comment type="similarity">
    <text evidence="1">Belongs to the HAD-like hydrolase superfamily. S-2-haloalkanoic acid dehalogenase family.</text>
</comment>
<evidence type="ECO:0000256" key="1">
    <source>
        <dbReference type="ARBA" id="ARBA00008106"/>
    </source>
</evidence>
<dbReference type="Gene3D" id="3.40.50.1000">
    <property type="entry name" value="HAD superfamily/HAD-like"/>
    <property type="match status" value="1"/>
</dbReference>
<dbReference type="EC" id="3.8.1.2" evidence="3"/>
<evidence type="ECO:0000313" key="3">
    <source>
        <dbReference type="EMBL" id="NVN52084.1"/>
    </source>
</evidence>
<dbReference type="GO" id="GO:0018784">
    <property type="term" value="F:(S)-2-haloacid dehalogenase activity"/>
    <property type="evidence" value="ECO:0007669"/>
    <property type="project" value="UniProtKB-EC"/>
</dbReference>
<dbReference type="InterPro" id="IPR023214">
    <property type="entry name" value="HAD_sf"/>
</dbReference>
<dbReference type="Pfam" id="PF00702">
    <property type="entry name" value="Hydrolase"/>
    <property type="match status" value="1"/>
</dbReference>
<accession>A0A850PVT4</accession>
<dbReference type="NCBIfam" id="TIGR01428">
    <property type="entry name" value="HAD_type_II"/>
    <property type="match status" value="1"/>
</dbReference>
<comment type="caution">
    <text evidence="3">The sequence shown here is derived from an EMBL/GenBank/DDBJ whole genome shotgun (WGS) entry which is preliminary data.</text>
</comment>
<name>A0A850PVT4_9MYCO</name>
<dbReference type="NCBIfam" id="TIGR01493">
    <property type="entry name" value="HAD-SF-IA-v2"/>
    <property type="match status" value="1"/>
</dbReference>
<dbReference type="AlphaFoldDB" id="A0A850PVT4"/>
<dbReference type="SUPFAM" id="SSF56784">
    <property type="entry name" value="HAD-like"/>
    <property type="match status" value="1"/>
</dbReference>
<organism evidence="3 4">
    <name type="scientific">Mycolicibacterium hippocampi</name>
    <dbReference type="NCBI Taxonomy" id="659824"/>
    <lineage>
        <taxon>Bacteria</taxon>
        <taxon>Bacillati</taxon>
        <taxon>Actinomycetota</taxon>
        <taxon>Actinomycetes</taxon>
        <taxon>Mycobacteriales</taxon>
        <taxon>Mycobacteriaceae</taxon>
        <taxon>Mycolicibacterium</taxon>
    </lineage>
</organism>